<dbReference type="OrthoDB" id="2201185at2759"/>
<dbReference type="EMBL" id="RCSS01000671">
    <property type="protein sequence ID" value="RVD91044.1"/>
    <property type="molecule type" value="Genomic_DNA"/>
</dbReference>
<name>A0A437AIS4_9MICR</name>
<proteinExistence type="predicted"/>
<evidence type="ECO:0000313" key="1">
    <source>
        <dbReference type="EMBL" id="RVD91044.1"/>
    </source>
</evidence>
<comment type="caution">
    <text evidence="1">The sequence shown here is derived from an EMBL/GenBank/DDBJ whole genome shotgun (WGS) entry which is preliminary data.</text>
</comment>
<sequence length="711" mass="85827">MNLSNEIKLSIQNYKRSKQNYQKSMPNCEANKQIESMAHTELGELGRLYDIDAIIGMLNLNNFEEVIRSNIRINYTKSKPKAKGIIYTINEKDYDISDFETFNFGCIELSNNFKIDFYIASFNKVITISDMNLILSEFNTNEELCFNKNKNSYEGVIERIYFHKFIRILKKFNDYFIYFEIFGCKKLFFSDNITILRNYVNRFVYTKHHSLFFDFCISYFDKRKNIIYPRYVTLEILGEKANYFQFFLEKAVCVSRSKAKYVPSSKFFKTIQINKINFYSTLQDCFNKFCNTKFYPLITKGLLEDLMLGNNKFPNFTNELNKLLLVQEKLSDVISDNCKVPYRFEFRCPESEIEKISTLMKTVIRNEHFIYLRRIDFRIYVINNLDLMISLLKTMNKSILHLPRFLLLETIIVSGFLRGDIIRIPFSTCGIRDLVKRLWSHGYIKWHDRTFERIMLHEDAFLILEEFIKTVKTLDTHEKDLVKYLIELREIYSNKVIFYEELQRMIFYEQKFEEKKVRRIITNPEEFFMKEFYPNLPKCEPLKLLIDAYNKLYDTNTIQIFNNLSKFYYSQQDYVVNFNLKITYAENVDEKKKKVLKFLNSISKKDNKWNENELKELAYVQRLYKMHKEEFKIRDLYNNMIFTFNLQRTYSSFKQKFKVPVNFLQSDFEFFKLSYRVDYLENKIKMKVSNKFRIEYCFLVMQDALKLGFIK</sequence>
<dbReference type="AlphaFoldDB" id="A0A437AIS4"/>
<keyword evidence="2" id="KW-1185">Reference proteome</keyword>
<organism evidence="1 2">
    <name type="scientific">Tubulinosema ratisbonensis</name>
    <dbReference type="NCBI Taxonomy" id="291195"/>
    <lineage>
        <taxon>Eukaryota</taxon>
        <taxon>Fungi</taxon>
        <taxon>Fungi incertae sedis</taxon>
        <taxon>Microsporidia</taxon>
        <taxon>Tubulinosematoidea</taxon>
        <taxon>Tubulinosematidae</taxon>
        <taxon>Tubulinosema</taxon>
    </lineage>
</organism>
<gene>
    <name evidence="1" type="ORF">TUBRATIS_25180</name>
</gene>
<reference evidence="1 2" key="1">
    <citation type="submission" date="2018-10" db="EMBL/GenBank/DDBJ databases">
        <title>Draft genome sequence of the microsporidian Tubulinosema ratisbonensis.</title>
        <authorList>
            <person name="Polonais V."/>
            <person name="Peyretaillade E."/>
            <person name="Niehus S."/>
            <person name="Wawrzyniak I."/>
            <person name="Franchet A."/>
            <person name="Gaspin C."/>
            <person name="Reichstadt M."/>
            <person name="Belser C."/>
            <person name="Labadie K."/>
            <person name="Delbac F."/>
            <person name="Ferrandon D."/>
        </authorList>
    </citation>
    <scope>NUCLEOTIDE SEQUENCE [LARGE SCALE GENOMIC DNA]</scope>
    <source>
        <strain evidence="1 2">Franzen</strain>
    </source>
</reference>
<accession>A0A437AIS4</accession>
<evidence type="ECO:0000313" key="2">
    <source>
        <dbReference type="Proteomes" id="UP000282876"/>
    </source>
</evidence>
<dbReference type="Proteomes" id="UP000282876">
    <property type="component" value="Unassembled WGS sequence"/>
</dbReference>
<protein>
    <submittedName>
        <fullName evidence="1">Uncharacterized protein</fullName>
    </submittedName>
</protein>
<dbReference type="VEuPathDB" id="MicrosporidiaDB:TUBRATIS_25180"/>